<dbReference type="Proteomes" id="UP000031523">
    <property type="component" value="Chromosome"/>
</dbReference>
<feature type="compositionally biased region" description="Basic and acidic residues" evidence="1">
    <location>
        <begin position="337"/>
        <end position="353"/>
    </location>
</feature>
<dbReference type="Gene3D" id="1.10.530.10">
    <property type="match status" value="1"/>
</dbReference>
<feature type="compositionally biased region" description="Basic residues" evidence="1">
    <location>
        <begin position="17"/>
        <end position="34"/>
    </location>
</feature>
<protein>
    <submittedName>
        <fullName evidence="2">Putative secreted protein</fullName>
    </submittedName>
</protein>
<gene>
    <name evidence="2" type="ORF">SLNWT_6874</name>
</gene>
<dbReference type="EMBL" id="CP010519">
    <property type="protein sequence ID" value="AJE87250.1"/>
    <property type="molecule type" value="Genomic_DNA"/>
</dbReference>
<proteinExistence type="predicted"/>
<name>A0A0B5F6N4_STRA4</name>
<dbReference type="GO" id="GO:0009253">
    <property type="term" value="P:peptidoglycan catabolic process"/>
    <property type="evidence" value="ECO:0007669"/>
    <property type="project" value="TreeGrafter"/>
</dbReference>
<feature type="compositionally biased region" description="Polar residues" evidence="1">
    <location>
        <begin position="1"/>
        <end position="16"/>
    </location>
</feature>
<dbReference type="KEGG" id="sals:SLNWT_6874"/>
<keyword evidence="3" id="KW-1185">Reference proteome</keyword>
<sequence length="388" mass="39789">MTHTSQSTPLDSQTKSTSKKGRARHKRRVSRKHLVTAGVAVAGLLGTVGADSLPSVTGKVQAAEKRNVTTRFEAASVPADGGGPKKLVLPPLHLTDPLSEPVRVSTHPNAPAATGSLAGVPRTVLAAYHRAVAEMKSSNPGCRLPVALLAAIGKVESGHARGGAVDSSGTTLRPILGPELNGSGGFAAIRNIYGTKWGQSGAWARAVGPMQFIPSTWARWGSGGNPSNVHDAALAAGRYLCANGRDLSTQAGLREAILSYNHSTEYLNTVSQWMKVYSGGILPSPDGDLPVSPAADHSTGSGSGAAAPAAHKPKPKPQSPAPEPKPEPGPGKPSPKPPHDDKPGDKPGDEPGKPKPGQKPGPVTTVLSPVLETVDGVVKGVTDLLPIL</sequence>
<dbReference type="SUPFAM" id="SSF53955">
    <property type="entry name" value="Lysozyme-like"/>
    <property type="match status" value="1"/>
</dbReference>
<dbReference type="CDD" id="cd13399">
    <property type="entry name" value="Slt35-like"/>
    <property type="match status" value="1"/>
</dbReference>
<feature type="region of interest" description="Disordered" evidence="1">
    <location>
        <begin position="287"/>
        <end position="370"/>
    </location>
</feature>
<evidence type="ECO:0000313" key="3">
    <source>
        <dbReference type="Proteomes" id="UP000031523"/>
    </source>
</evidence>
<reference evidence="2 3" key="1">
    <citation type="submission" date="2015-01" db="EMBL/GenBank/DDBJ databases">
        <title>Enhanced salinomycin production by adjusting the supply of polyketide extender units in Streptomyce albus DSM 41398.</title>
        <authorList>
            <person name="Lu C."/>
        </authorList>
    </citation>
    <scope>NUCLEOTIDE SEQUENCE [LARGE SCALE GENOMIC DNA]</scope>
    <source>
        <strain evidence="3">ATCC 21838 / DSM 41398 / FERM P-419 / JCM 4703 / NBRC 107858</strain>
    </source>
</reference>
<dbReference type="GO" id="GO:0008933">
    <property type="term" value="F:peptidoglycan lytic transglycosylase activity"/>
    <property type="evidence" value="ECO:0007669"/>
    <property type="project" value="TreeGrafter"/>
</dbReference>
<dbReference type="PANTHER" id="PTHR30163:SF8">
    <property type="entry name" value="LYTIC MUREIN TRANSGLYCOSYLASE"/>
    <property type="match status" value="1"/>
</dbReference>
<evidence type="ECO:0000313" key="2">
    <source>
        <dbReference type="EMBL" id="AJE87250.1"/>
    </source>
</evidence>
<evidence type="ECO:0000256" key="1">
    <source>
        <dbReference type="SAM" id="MobiDB-lite"/>
    </source>
</evidence>
<dbReference type="PANTHER" id="PTHR30163">
    <property type="entry name" value="MEMBRANE-BOUND LYTIC MUREIN TRANSGLYCOSYLASE B"/>
    <property type="match status" value="1"/>
</dbReference>
<feature type="region of interest" description="Disordered" evidence="1">
    <location>
        <begin position="1"/>
        <end position="34"/>
    </location>
</feature>
<organism evidence="2 3">
    <name type="scientific">Streptomyces albus (strain ATCC 21838 / DSM 41398 / FERM P-419 / JCM 4703 / NBRC 107858)</name>
    <dbReference type="NCBI Taxonomy" id="1081613"/>
    <lineage>
        <taxon>Bacteria</taxon>
        <taxon>Bacillati</taxon>
        <taxon>Actinomycetota</taxon>
        <taxon>Actinomycetes</taxon>
        <taxon>Kitasatosporales</taxon>
        <taxon>Streptomycetaceae</taxon>
        <taxon>Streptomyces</taxon>
    </lineage>
</organism>
<feature type="compositionally biased region" description="Pro residues" evidence="1">
    <location>
        <begin position="316"/>
        <end position="336"/>
    </location>
</feature>
<accession>A0A0B5F6N4</accession>
<dbReference type="InterPro" id="IPR023346">
    <property type="entry name" value="Lysozyme-like_dom_sf"/>
</dbReference>
<dbReference type="InterPro" id="IPR043426">
    <property type="entry name" value="MltB-like"/>
</dbReference>
<dbReference type="AlphaFoldDB" id="A0A0B5F6N4"/>